<feature type="compositionally biased region" description="Basic residues" evidence="1">
    <location>
        <begin position="17"/>
        <end position="27"/>
    </location>
</feature>
<gene>
    <name evidence="2" type="ORF">HCK00_06620</name>
</gene>
<evidence type="ECO:0000256" key="1">
    <source>
        <dbReference type="SAM" id="MobiDB-lite"/>
    </source>
</evidence>
<feature type="compositionally biased region" description="Gly residues" evidence="1">
    <location>
        <begin position="1"/>
        <end position="12"/>
    </location>
</feature>
<feature type="region of interest" description="Disordered" evidence="1">
    <location>
        <begin position="1"/>
        <end position="34"/>
    </location>
</feature>
<accession>A0ABX1BWV1</accession>
<evidence type="ECO:0000313" key="3">
    <source>
        <dbReference type="Proteomes" id="UP000695264"/>
    </source>
</evidence>
<protein>
    <recommendedName>
        <fullName evidence="4">SPOR domain-containing protein</fullName>
    </recommendedName>
</protein>
<keyword evidence="3" id="KW-1185">Reference proteome</keyword>
<evidence type="ECO:0000313" key="2">
    <source>
        <dbReference type="EMBL" id="NJQ00217.1"/>
    </source>
</evidence>
<comment type="caution">
    <text evidence="2">The sequence shown here is derived from an EMBL/GenBank/DDBJ whole genome shotgun (WGS) entry which is preliminary data.</text>
</comment>
<evidence type="ECO:0008006" key="4">
    <source>
        <dbReference type="Google" id="ProtNLM"/>
    </source>
</evidence>
<reference evidence="2 3" key="1">
    <citation type="submission" date="2020-03" db="EMBL/GenBank/DDBJ databases">
        <title>WGS of actinomycetes isolated from Thailand.</title>
        <authorList>
            <person name="Thawai C."/>
        </authorList>
    </citation>
    <scope>NUCLEOTIDE SEQUENCE [LARGE SCALE GENOMIC DNA]</scope>
    <source>
        <strain evidence="2 3">PLAI 1-29</strain>
    </source>
</reference>
<dbReference type="Proteomes" id="UP000695264">
    <property type="component" value="Unassembled WGS sequence"/>
</dbReference>
<organism evidence="2 3">
    <name type="scientific">Streptomyces zingiberis</name>
    <dbReference type="NCBI Taxonomy" id="2053010"/>
    <lineage>
        <taxon>Bacteria</taxon>
        <taxon>Bacillati</taxon>
        <taxon>Actinomycetota</taxon>
        <taxon>Actinomycetes</taxon>
        <taxon>Kitasatosporales</taxon>
        <taxon>Streptomycetaceae</taxon>
        <taxon>Streptomyces</taxon>
    </lineage>
</organism>
<sequence length="59" mass="6452">MGCNCGGRGGGVAPPPHIRRPVWRHHRTDGTTRDYMTPEEAYAALHSSGGRVERIPETP</sequence>
<dbReference type="RefSeq" id="WP_168100837.1">
    <property type="nucleotide sequence ID" value="NZ_JAATEN010000004.1"/>
</dbReference>
<name>A0ABX1BWV1_9ACTN</name>
<dbReference type="EMBL" id="JAATEN010000004">
    <property type="protein sequence ID" value="NJQ00217.1"/>
    <property type="molecule type" value="Genomic_DNA"/>
</dbReference>
<proteinExistence type="predicted"/>